<comment type="caution">
    <text evidence="2">The sequence shown here is derived from an EMBL/GenBank/DDBJ whole genome shotgun (WGS) entry which is preliminary data.</text>
</comment>
<feature type="compositionally biased region" description="Basic and acidic residues" evidence="1">
    <location>
        <begin position="122"/>
        <end position="143"/>
    </location>
</feature>
<dbReference type="EMBL" id="NWUJ01000001">
    <property type="protein sequence ID" value="PFH37746.1"/>
    <property type="molecule type" value="Genomic_DNA"/>
</dbReference>
<reference evidence="2 3" key="1">
    <citation type="submission" date="2017-09" db="EMBL/GenBank/DDBJ databases">
        <title>Genome sequencing of Besnoitia besnoiti strain Bb-Ger1.</title>
        <authorList>
            <person name="Schares G."/>
            <person name="Venepally P."/>
            <person name="Lorenzi H.A."/>
        </authorList>
    </citation>
    <scope>NUCLEOTIDE SEQUENCE [LARGE SCALE GENOMIC DNA]</scope>
    <source>
        <strain evidence="2 3">Bb-Ger1</strain>
    </source>
</reference>
<proteinExistence type="predicted"/>
<protein>
    <submittedName>
        <fullName evidence="2">Uncharacterized protein</fullName>
    </submittedName>
</protein>
<dbReference type="VEuPathDB" id="ToxoDB:BESB_000880"/>
<dbReference type="AlphaFoldDB" id="A0A2A9MNF4"/>
<keyword evidence="3" id="KW-1185">Reference proteome</keyword>
<feature type="compositionally biased region" description="Basic and acidic residues" evidence="1">
    <location>
        <begin position="95"/>
        <end position="109"/>
    </location>
</feature>
<evidence type="ECO:0000256" key="1">
    <source>
        <dbReference type="SAM" id="MobiDB-lite"/>
    </source>
</evidence>
<feature type="compositionally biased region" description="Basic residues" evidence="1">
    <location>
        <begin position="1"/>
        <end position="12"/>
    </location>
</feature>
<sequence>MRRLCRGRRHTSRQAAPGKRAPPRGPPLQTKQKALHRREETARPPESLSGSRPRGRAVRPEAQGTGGSARKTDAPDRGGSCAFTTEQNPAPPPGGREHASAMRTSEKETPGASTPFARCRNKKVDAAVRTEDTRMRAAPEEIKNTGNTVRLDAT</sequence>
<feature type="region of interest" description="Disordered" evidence="1">
    <location>
        <begin position="1"/>
        <end position="154"/>
    </location>
</feature>
<dbReference type="GeneID" id="40305151"/>
<dbReference type="Proteomes" id="UP000224006">
    <property type="component" value="Chromosome I"/>
</dbReference>
<name>A0A2A9MNF4_BESBE</name>
<evidence type="ECO:0000313" key="2">
    <source>
        <dbReference type="EMBL" id="PFH37746.1"/>
    </source>
</evidence>
<dbReference type="RefSeq" id="XP_029221755.1">
    <property type="nucleotide sequence ID" value="XM_029358843.1"/>
</dbReference>
<gene>
    <name evidence="2" type="ORF">BESB_000880</name>
</gene>
<dbReference type="KEGG" id="bbes:BESB_000880"/>
<accession>A0A2A9MNF4</accession>
<organism evidence="2 3">
    <name type="scientific">Besnoitia besnoiti</name>
    <name type="common">Apicomplexan protozoan</name>
    <dbReference type="NCBI Taxonomy" id="94643"/>
    <lineage>
        <taxon>Eukaryota</taxon>
        <taxon>Sar</taxon>
        <taxon>Alveolata</taxon>
        <taxon>Apicomplexa</taxon>
        <taxon>Conoidasida</taxon>
        <taxon>Coccidia</taxon>
        <taxon>Eucoccidiorida</taxon>
        <taxon>Eimeriorina</taxon>
        <taxon>Sarcocystidae</taxon>
        <taxon>Besnoitia</taxon>
    </lineage>
</organism>
<evidence type="ECO:0000313" key="3">
    <source>
        <dbReference type="Proteomes" id="UP000224006"/>
    </source>
</evidence>